<reference evidence="1 2" key="1">
    <citation type="journal article" date="2008" name="Nature">
        <title>The genome of the model beetle and pest Tribolium castaneum.</title>
        <authorList>
            <consortium name="Tribolium Genome Sequencing Consortium"/>
            <person name="Richards S."/>
            <person name="Gibbs R.A."/>
            <person name="Weinstock G.M."/>
            <person name="Brown S.J."/>
            <person name="Denell R."/>
            <person name="Beeman R.W."/>
            <person name="Gibbs R."/>
            <person name="Beeman R.W."/>
            <person name="Brown S.J."/>
            <person name="Bucher G."/>
            <person name="Friedrich M."/>
            <person name="Grimmelikhuijzen C.J."/>
            <person name="Klingler M."/>
            <person name="Lorenzen M."/>
            <person name="Richards S."/>
            <person name="Roth S."/>
            <person name="Schroder R."/>
            <person name="Tautz D."/>
            <person name="Zdobnov E.M."/>
            <person name="Muzny D."/>
            <person name="Gibbs R.A."/>
            <person name="Weinstock G.M."/>
            <person name="Attaway T."/>
            <person name="Bell S."/>
            <person name="Buhay C.J."/>
            <person name="Chandrabose M.N."/>
            <person name="Chavez D."/>
            <person name="Clerk-Blankenburg K.P."/>
            <person name="Cree A."/>
            <person name="Dao M."/>
            <person name="Davis C."/>
            <person name="Chacko J."/>
            <person name="Dinh H."/>
            <person name="Dugan-Rocha S."/>
            <person name="Fowler G."/>
            <person name="Garner T.T."/>
            <person name="Garnes J."/>
            <person name="Gnirke A."/>
            <person name="Hawes A."/>
            <person name="Hernandez J."/>
            <person name="Hines S."/>
            <person name="Holder M."/>
            <person name="Hume J."/>
            <person name="Jhangiani S.N."/>
            <person name="Joshi V."/>
            <person name="Khan Z.M."/>
            <person name="Jackson L."/>
            <person name="Kovar C."/>
            <person name="Kowis A."/>
            <person name="Lee S."/>
            <person name="Lewis L.R."/>
            <person name="Margolis J."/>
            <person name="Morgan M."/>
            <person name="Nazareth L.V."/>
            <person name="Nguyen N."/>
            <person name="Okwuonu G."/>
            <person name="Parker D."/>
            <person name="Richards S."/>
            <person name="Ruiz S.J."/>
            <person name="Santibanez J."/>
            <person name="Savard J."/>
            <person name="Scherer S.E."/>
            <person name="Schneider B."/>
            <person name="Sodergren E."/>
            <person name="Tautz D."/>
            <person name="Vattahil S."/>
            <person name="Villasana D."/>
            <person name="White C.S."/>
            <person name="Wright R."/>
            <person name="Park Y."/>
            <person name="Beeman R.W."/>
            <person name="Lord J."/>
            <person name="Oppert B."/>
            <person name="Lorenzen M."/>
            <person name="Brown S."/>
            <person name="Wang L."/>
            <person name="Savard J."/>
            <person name="Tautz D."/>
            <person name="Richards S."/>
            <person name="Weinstock G."/>
            <person name="Gibbs R.A."/>
            <person name="Liu Y."/>
            <person name="Worley K."/>
            <person name="Weinstock G."/>
            <person name="Elsik C.G."/>
            <person name="Reese J.T."/>
            <person name="Elhaik E."/>
            <person name="Landan G."/>
            <person name="Graur D."/>
            <person name="Arensburger P."/>
            <person name="Atkinson P."/>
            <person name="Beeman R.W."/>
            <person name="Beidler J."/>
            <person name="Brown S.J."/>
            <person name="Demuth J.P."/>
            <person name="Drury D.W."/>
            <person name="Du Y.Z."/>
            <person name="Fujiwara H."/>
            <person name="Lorenzen M."/>
            <person name="Maselli V."/>
            <person name="Osanai M."/>
            <person name="Park Y."/>
            <person name="Robertson H.M."/>
            <person name="Tu Z."/>
            <person name="Wang J.J."/>
            <person name="Wang S."/>
            <person name="Richards S."/>
            <person name="Song H."/>
            <person name="Zhang L."/>
            <person name="Sodergren E."/>
            <person name="Werner D."/>
            <person name="Stanke M."/>
            <person name="Morgenstern B."/>
            <person name="Solovyev V."/>
            <person name="Kosarev P."/>
            <person name="Brown G."/>
            <person name="Chen H.C."/>
            <person name="Ermolaeva O."/>
            <person name="Hlavina W."/>
            <person name="Kapustin Y."/>
            <person name="Kiryutin B."/>
            <person name="Kitts P."/>
            <person name="Maglott D."/>
            <person name="Pruitt K."/>
            <person name="Sapojnikov V."/>
            <person name="Souvorov A."/>
            <person name="Mackey A.J."/>
            <person name="Waterhouse R.M."/>
            <person name="Wyder S."/>
            <person name="Zdobnov E.M."/>
            <person name="Zdobnov E.M."/>
            <person name="Wyder S."/>
            <person name="Kriventseva E.V."/>
            <person name="Kadowaki T."/>
            <person name="Bork P."/>
            <person name="Aranda M."/>
            <person name="Bao R."/>
            <person name="Beermann A."/>
            <person name="Berns N."/>
            <person name="Bolognesi R."/>
            <person name="Bonneton F."/>
            <person name="Bopp D."/>
            <person name="Brown S.J."/>
            <person name="Bucher G."/>
            <person name="Butts T."/>
            <person name="Chaumot A."/>
            <person name="Denell R.E."/>
            <person name="Ferrier D.E."/>
            <person name="Friedrich M."/>
            <person name="Gordon C.M."/>
            <person name="Jindra M."/>
            <person name="Klingler M."/>
            <person name="Lan Q."/>
            <person name="Lattorff H.M."/>
            <person name="Laudet V."/>
            <person name="von Levetsow C."/>
            <person name="Liu Z."/>
            <person name="Lutz R."/>
            <person name="Lynch J.A."/>
            <person name="da Fonseca R.N."/>
            <person name="Posnien N."/>
            <person name="Reuter R."/>
            <person name="Roth S."/>
            <person name="Savard J."/>
            <person name="Schinko J.B."/>
            <person name="Schmitt C."/>
            <person name="Schoppmeier M."/>
            <person name="Schroder R."/>
            <person name="Shippy T.D."/>
            <person name="Simonnet F."/>
            <person name="Marques-Souza H."/>
            <person name="Tautz D."/>
            <person name="Tomoyasu Y."/>
            <person name="Trauner J."/>
            <person name="Van der Zee M."/>
            <person name="Vervoort M."/>
            <person name="Wittkopp N."/>
            <person name="Wimmer E.A."/>
            <person name="Yang X."/>
            <person name="Jones A.K."/>
            <person name="Sattelle D.B."/>
            <person name="Ebert P.R."/>
            <person name="Nelson D."/>
            <person name="Scott J.G."/>
            <person name="Beeman R.W."/>
            <person name="Muthukrishnan S."/>
            <person name="Kramer K.J."/>
            <person name="Arakane Y."/>
            <person name="Beeman R.W."/>
            <person name="Zhu Q."/>
            <person name="Hogenkamp D."/>
            <person name="Dixit R."/>
            <person name="Oppert B."/>
            <person name="Jiang H."/>
            <person name="Zou Z."/>
            <person name="Marshall J."/>
            <person name="Elpidina E."/>
            <person name="Vinokurov K."/>
            <person name="Oppert C."/>
            <person name="Zou Z."/>
            <person name="Evans J."/>
            <person name="Lu Z."/>
            <person name="Zhao P."/>
            <person name="Sumathipala N."/>
            <person name="Altincicek B."/>
            <person name="Vilcinskas A."/>
            <person name="Williams M."/>
            <person name="Hultmark D."/>
            <person name="Hetru C."/>
            <person name="Jiang H."/>
            <person name="Grimmelikhuijzen C.J."/>
            <person name="Hauser F."/>
            <person name="Cazzamali G."/>
            <person name="Williamson M."/>
            <person name="Park Y."/>
            <person name="Li B."/>
            <person name="Tanaka Y."/>
            <person name="Predel R."/>
            <person name="Neupert S."/>
            <person name="Schachtner J."/>
            <person name="Verleyen P."/>
            <person name="Raible F."/>
            <person name="Bork P."/>
            <person name="Friedrich M."/>
            <person name="Walden K.K."/>
            <person name="Robertson H.M."/>
            <person name="Angeli S."/>
            <person name="Foret S."/>
            <person name="Bucher G."/>
            <person name="Schuetz S."/>
            <person name="Maleszka R."/>
            <person name="Wimmer E.A."/>
            <person name="Beeman R.W."/>
            <person name="Lorenzen M."/>
            <person name="Tomoyasu Y."/>
            <person name="Miller S.C."/>
            <person name="Grossmann D."/>
            <person name="Bucher G."/>
        </authorList>
    </citation>
    <scope>NUCLEOTIDE SEQUENCE [LARGE SCALE GENOMIC DNA]</scope>
    <source>
        <strain evidence="1 2">Georgia GA2</strain>
    </source>
</reference>
<dbReference type="EMBL" id="KQ971372">
    <property type="protein sequence ID" value="EFA10282.1"/>
    <property type="molecule type" value="Genomic_DNA"/>
</dbReference>
<dbReference type="Proteomes" id="UP000007266">
    <property type="component" value="Linkage group 9"/>
</dbReference>
<protein>
    <submittedName>
        <fullName evidence="1">Uncharacterized protein</fullName>
    </submittedName>
</protein>
<organism evidence="1 2">
    <name type="scientific">Tribolium castaneum</name>
    <name type="common">Red flour beetle</name>
    <dbReference type="NCBI Taxonomy" id="7070"/>
    <lineage>
        <taxon>Eukaryota</taxon>
        <taxon>Metazoa</taxon>
        <taxon>Ecdysozoa</taxon>
        <taxon>Arthropoda</taxon>
        <taxon>Hexapoda</taxon>
        <taxon>Insecta</taxon>
        <taxon>Pterygota</taxon>
        <taxon>Neoptera</taxon>
        <taxon>Endopterygota</taxon>
        <taxon>Coleoptera</taxon>
        <taxon>Polyphaga</taxon>
        <taxon>Cucujiformia</taxon>
        <taxon>Tenebrionidae</taxon>
        <taxon>Tenebrionidae incertae sedis</taxon>
        <taxon>Tribolium</taxon>
    </lineage>
</organism>
<proteinExistence type="predicted"/>
<reference evidence="1 2" key="2">
    <citation type="journal article" date="2010" name="Nucleic Acids Res.">
        <title>BeetleBase in 2010: revisions to provide comprehensive genomic information for Tribolium castaneum.</title>
        <authorList>
            <person name="Kim H.S."/>
            <person name="Murphy T."/>
            <person name="Xia J."/>
            <person name="Caragea D."/>
            <person name="Park Y."/>
            <person name="Beeman R.W."/>
            <person name="Lorenzen M.D."/>
            <person name="Butcher S."/>
            <person name="Manak J.R."/>
            <person name="Brown S.J."/>
        </authorList>
    </citation>
    <scope>GENOME REANNOTATION</scope>
    <source>
        <strain evidence="1 2">Georgia GA2</strain>
    </source>
</reference>
<evidence type="ECO:0000313" key="1">
    <source>
        <dbReference type="EMBL" id="EFA10282.1"/>
    </source>
</evidence>
<keyword evidence="2" id="KW-1185">Reference proteome</keyword>
<gene>
    <name evidence="1" type="primary">GLEAN_12486</name>
    <name evidence="1" type="ORF">TcasGA2_TC012486</name>
</gene>
<dbReference type="HOGENOM" id="CLU_2925588_0_0_1"/>
<sequence length="61" mass="6966">MGPTWHGTHMALIKAEKSGSLRTYGAGKIQEVCEEPFEFFGVLITMRRSFLRDRYACAEIK</sequence>
<evidence type="ECO:0000313" key="2">
    <source>
        <dbReference type="Proteomes" id="UP000007266"/>
    </source>
</evidence>
<dbReference type="InParanoid" id="D6X2Q5"/>
<name>D6X2Q5_TRICA</name>
<dbReference type="AlphaFoldDB" id="D6X2Q5"/>
<accession>D6X2Q5</accession>